<evidence type="ECO:0000256" key="1">
    <source>
        <dbReference type="ARBA" id="ARBA00004613"/>
    </source>
</evidence>
<protein>
    <submittedName>
        <fullName evidence="9">Matrix metalloproteinase-9</fullName>
    </submittedName>
</protein>
<feature type="domain" description="Fibronectin type-II" evidence="8">
    <location>
        <begin position="565"/>
        <end position="611"/>
    </location>
</feature>
<proteinExistence type="inferred from homology"/>
<dbReference type="InterPro" id="IPR051666">
    <property type="entry name" value="SP_Capacitation_Regulator"/>
</dbReference>
<keyword evidence="9" id="KW-0378">Hydrolase</keyword>
<accession>A0AAD9QRI3</accession>
<keyword evidence="5" id="KW-1015">Disulfide bond</keyword>
<evidence type="ECO:0000256" key="2">
    <source>
        <dbReference type="ARBA" id="ARBA00010011"/>
    </source>
</evidence>
<comment type="caution">
    <text evidence="6">Lacks conserved residue(s) required for the propagation of feature annotation.</text>
</comment>
<dbReference type="Proteomes" id="UP001249851">
    <property type="component" value="Unassembled WGS sequence"/>
</dbReference>
<reference evidence="9" key="1">
    <citation type="journal article" date="2023" name="G3 (Bethesda)">
        <title>Whole genome assembly and annotation of the endangered Caribbean coral Acropora cervicornis.</title>
        <authorList>
            <person name="Selwyn J.D."/>
            <person name="Vollmer S.V."/>
        </authorList>
    </citation>
    <scope>NUCLEOTIDE SEQUENCE</scope>
    <source>
        <strain evidence="9">K2</strain>
    </source>
</reference>
<dbReference type="CDD" id="cd00062">
    <property type="entry name" value="FN2"/>
    <property type="match status" value="3"/>
</dbReference>
<evidence type="ECO:0000256" key="6">
    <source>
        <dbReference type="PROSITE-ProRule" id="PRU00479"/>
    </source>
</evidence>
<dbReference type="GO" id="GO:0009986">
    <property type="term" value="C:cell surface"/>
    <property type="evidence" value="ECO:0007669"/>
    <property type="project" value="TreeGrafter"/>
</dbReference>
<dbReference type="InterPro" id="IPR000562">
    <property type="entry name" value="FN_type2_dom"/>
</dbReference>
<dbReference type="GO" id="GO:0046556">
    <property type="term" value="F:alpha-L-arabinofuranosidase activity"/>
    <property type="evidence" value="ECO:0007669"/>
    <property type="project" value="InterPro"/>
</dbReference>
<dbReference type="GO" id="GO:0008201">
    <property type="term" value="F:heparin binding"/>
    <property type="evidence" value="ECO:0007669"/>
    <property type="project" value="TreeGrafter"/>
</dbReference>
<dbReference type="FunFam" id="2.10.10.10:FF:000009">
    <property type="entry name" value="Epididymal sperm-binding protein 1"/>
    <property type="match status" value="1"/>
</dbReference>
<evidence type="ECO:0000256" key="5">
    <source>
        <dbReference type="ARBA" id="ARBA00023157"/>
    </source>
</evidence>
<dbReference type="InterPro" id="IPR013806">
    <property type="entry name" value="Kringle-like"/>
</dbReference>
<evidence type="ECO:0000256" key="7">
    <source>
        <dbReference type="SAM" id="MobiDB-lite"/>
    </source>
</evidence>
<dbReference type="PRINTS" id="PR00013">
    <property type="entry name" value="FNTYPEII"/>
</dbReference>
<evidence type="ECO:0000256" key="3">
    <source>
        <dbReference type="ARBA" id="ARBA00022525"/>
    </source>
</evidence>
<evidence type="ECO:0000313" key="10">
    <source>
        <dbReference type="Proteomes" id="UP001249851"/>
    </source>
</evidence>
<dbReference type="PANTHER" id="PTHR22918">
    <property type="entry name" value="SEMINAL PLASMA PROTEIN"/>
    <property type="match status" value="1"/>
</dbReference>
<dbReference type="GO" id="GO:0008237">
    <property type="term" value="F:metallopeptidase activity"/>
    <property type="evidence" value="ECO:0007669"/>
    <property type="project" value="UniProtKB-KW"/>
</dbReference>
<evidence type="ECO:0000259" key="8">
    <source>
        <dbReference type="PROSITE" id="PS51092"/>
    </source>
</evidence>
<feature type="compositionally biased region" description="Polar residues" evidence="7">
    <location>
        <begin position="422"/>
        <end position="433"/>
    </location>
</feature>
<dbReference type="AlphaFoldDB" id="A0AAD9QRI3"/>
<keyword evidence="10" id="KW-1185">Reference proteome</keyword>
<keyword evidence="9" id="KW-0482">Metalloprotease</keyword>
<dbReference type="InterPro" id="IPR036943">
    <property type="entry name" value="FN_type2_sf"/>
</dbReference>
<dbReference type="SUPFAM" id="SSF110221">
    <property type="entry name" value="AbfB domain"/>
    <property type="match status" value="1"/>
</dbReference>
<reference evidence="9" key="2">
    <citation type="journal article" date="2023" name="Science">
        <title>Genomic signatures of disease resistance in endangered staghorn corals.</title>
        <authorList>
            <person name="Vollmer S.V."/>
            <person name="Selwyn J.D."/>
            <person name="Despard B.A."/>
            <person name="Roesel C.L."/>
        </authorList>
    </citation>
    <scope>NUCLEOTIDE SEQUENCE</scope>
    <source>
        <strain evidence="9">K2</strain>
    </source>
</reference>
<feature type="compositionally biased region" description="Pro residues" evidence="7">
    <location>
        <begin position="437"/>
        <end position="494"/>
    </location>
</feature>
<organism evidence="9 10">
    <name type="scientific">Acropora cervicornis</name>
    <name type="common">Staghorn coral</name>
    <dbReference type="NCBI Taxonomy" id="6130"/>
    <lineage>
        <taxon>Eukaryota</taxon>
        <taxon>Metazoa</taxon>
        <taxon>Cnidaria</taxon>
        <taxon>Anthozoa</taxon>
        <taxon>Hexacorallia</taxon>
        <taxon>Scleractinia</taxon>
        <taxon>Astrocoeniina</taxon>
        <taxon>Acroporidae</taxon>
        <taxon>Acropora</taxon>
    </lineage>
</organism>
<sequence length="759" mass="83792">MKQAQASGKEAGAIAGEKAGHMAGAAAGAKAAVAAATAVATKTLKVAMLQLGKLNRHIINIFPVNGSVVAQTSGGQISANGSVTAKGGHEALAGGILTGKIEYSRRLSYYIPPKSVMSQVQGYARYIRFLDPNGYARIIVNGGIYVIYSVDLPATQDPSLNLCWQITHGKLQITQNCQAFIAHIPGFIKGTKENQTMSFESACIRGYYIRQKNYRFILDRKESAFFSHDASFYLNELFLSTGAFQFGLLRRGWYVCHSIDKSYHRVPVVANYNEPSLKWFRRCSFVLRPLGVNENVRMNCLDLSLYPPFLFQHCWHNLHALFHFKTRRLSGPGQSITPSIYHQRHWIRAEIPAADGSLQVQQLYLDDEVPHLPRGKIVVFWAEDPTGVYEILLDGKQKLYLIPGFHCDFPIQVYVTPRKKISTTTRPPKQTVKTEPRPPTTPQRPTAPPSLPPTFAPSPPPVLQPPPPAPPPPPPPPPPPAPTLPPPSRPPPVPPPPPPPGCMLTHGGTSHGACCMFPFLYHGELQRRCTRSERGFRWCATTPSYDADNQWGFCASCFLCYGGNSNGNCCHFPFIYGGKMYDTCTVEDETRPWCATTYNFDTDKQWGYCAGDAPGSVPQPKVAYAPCSFECDNKCVDTCPDYCCVKSMKNDHIASSAQPAAMSQPVQIPMMEQLTIPCPAICSKYCVPHCPKHCCNLSLAAPPALRRSITGGNANGACCHFPFIYKGLVYWKCSSQDAETNWCSVSKVFDIEKKWGFCL</sequence>
<dbReference type="InterPro" id="IPR036195">
    <property type="entry name" value="AbfB_ABD_sf"/>
</dbReference>
<name>A0AAD9QRI3_ACRCE</name>
<evidence type="ECO:0000256" key="4">
    <source>
        <dbReference type="ARBA" id="ARBA00022737"/>
    </source>
</evidence>
<dbReference type="Pfam" id="PF00040">
    <property type="entry name" value="fn2"/>
    <property type="match status" value="3"/>
</dbReference>
<feature type="domain" description="Fibronectin type-II" evidence="8">
    <location>
        <begin position="714"/>
        <end position="759"/>
    </location>
</feature>
<dbReference type="SMART" id="SM00059">
    <property type="entry name" value="FN2"/>
    <property type="match status" value="3"/>
</dbReference>
<feature type="domain" description="Fibronectin type-II" evidence="8">
    <location>
        <begin position="510"/>
        <end position="556"/>
    </location>
</feature>
<dbReference type="Pfam" id="PF05270">
    <property type="entry name" value="AbfB"/>
    <property type="match status" value="1"/>
</dbReference>
<dbReference type="SUPFAM" id="SSF57440">
    <property type="entry name" value="Kringle-like"/>
    <property type="match status" value="3"/>
</dbReference>
<dbReference type="Gene3D" id="2.10.10.10">
    <property type="entry name" value="Fibronectin, type II, collagen-binding"/>
    <property type="match status" value="3"/>
</dbReference>
<keyword evidence="3" id="KW-0964">Secreted</keyword>
<dbReference type="GO" id="GO:0046373">
    <property type="term" value="P:L-arabinose metabolic process"/>
    <property type="evidence" value="ECO:0007669"/>
    <property type="project" value="InterPro"/>
</dbReference>
<comment type="caution">
    <text evidence="9">The sequence shown here is derived from an EMBL/GenBank/DDBJ whole genome shotgun (WGS) entry which is preliminary data.</text>
</comment>
<dbReference type="PROSITE" id="PS00023">
    <property type="entry name" value="FN2_1"/>
    <property type="match status" value="1"/>
</dbReference>
<evidence type="ECO:0000313" key="9">
    <source>
        <dbReference type="EMBL" id="KAK2566034.1"/>
    </source>
</evidence>
<dbReference type="Gene3D" id="2.80.10.50">
    <property type="match status" value="1"/>
</dbReference>
<keyword evidence="4" id="KW-0677">Repeat</keyword>
<gene>
    <name evidence="9" type="ORF">P5673_010358</name>
</gene>
<dbReference type="GO" id="GO:0005576">
    <property type="term" value="C:extracellular region"/>
    <property type="evidence" value="ECO:0007669"/>
    <property type="project" value="UniProtKB-SubCell"/>
</dbReference>
<comment type="subcellular location">
    <subcellularLocation>
        <location evidence="1">Secreted</location>
    </subcellularLocation>
</comment>
<feature type="region of interest" description="Disordered" evidence="7">
    <location>
        <begin position="420"/>
        <end position="494"/>
    </location>
</feature>
<dbReference type="InterPro" id="IPR007934">
    <property type="entry name" value="AbfB_ABD"/>
</dbReference>
<dbReference type="PROSITE" id="PS51092">
    <property type="entry name" value="FN2_2"/>
    <property type="match status" value="3"/>
</dbReference>
<dbReference type="PANTHER" id="PTHR22918:SF1">
    <property type="entry name" value="FIBRONECTIN TYPE-II DOMAIN-CONTAINING PROTEIN"/>
    <property type="match status" value="1"/>
</dbReference>
<dbReference type="EMBL" id="JARQWQ010000018">
    <property type="protein sequence ID" value="KAK2566034.1"/>
    <property type="molecule type" value="Genomic_DNA"/>
</dbReference>
<comment type="similarity">
    <text evidence="2">Belongs to the seminal plasma protein family.</text>
</comment>
<keyword evidence="9" id="KW-0645">Protease</keyword>
<dbReference type="PRINTS" id="PR01217">
    <property type="entry name" value="PRICHEXTENSN"/>
</dbReference>